<dbReference type="GO" id="GO:0000976">
    <property type="term" value="F:transcription cis-regulatory region binding"/>
    <property type="evidence" value="ECO:0007669"/>
    <property type="project" value="TreeGrafter"/>
</dbReference>
<dbReference type="AlphaFoldDB" id="A0A6G4XKM5"/>
<keyword evidence="1 2" id="KW-0238">DNA-binding</keyword>
<protein>
    <submittedName>
        <fullName evidence="4">TetR family transcriptional regulator</fullName>
    </submittedName>
</protein>
<gene>
    <name evidence="4" type="ORF">G6045_20980</name>
</gene>
<evidence type="ECO:0000256" key="2">
    <source>
        <dbReference type="PROSITE-ProRule" id="PRU00335"/>
    </source>
</evidence>
<dbReference type="Pfam" id="PF00440">
    <property type="entry name" value="TetR_N"/>
    <property type="match status" value="1"/>
</dbReference>
<dbReference type="Gene3D" id="1.10.357.10">
    <property type="entry name" value="Tetracycline Repressor, domain 2"/>
    <property type="match status" value="1"/>
</dbReference>
<keyword evidence="5" id="KW-1185">Reference proteome</keyword>
<feature type="domain" description="HTH tetR-type" evidence="3">
    <location>
        <begin position="5"/>
        <end position="65"/>
    </location>
</feature>
<dbReference type="InterPro" id="IPR009057">
    <property type="entry name" value="Homeodomain-like_sf"/>
</dbReference>
<dbReference type="EMBL" id="JAAKZW010000089">
    <property type="protein sequence ID" value="NGO78119.1"/>
    <property type="molecule type" value="Genomic_DNA"/>
</dbReference>
<dbReference type="InterPro" id="IPR041583">
    <property type="entry name" value="TetR_C_31"/>
</dbReference>
<reference evidence="4 5" key="1">
    <citation type="submission" date="2020-02" db="EMBL/GenBank/DDBJ databases">
        <title>Whole-genome analyses of novel actinobacteria.</title>
        <authorList>
            <person name="Sahin N."/>
            <person name="Tokatli A."/>
        </authorList>
    </citation>
    <scope>NUCLEOTIDE SEQUENCE [LARGE SCALE GENOMIC DNA]</scope>
    <source>
        <strain evidence="4 5">YC504</strain>
    </source>
</reference>
<comment type="caution">
    <text evidence="4">The sequence shown here is derived from an EMBL/GenBank/DDBJ whole genome shotgun (WGS) entry which is preliminary data.</text>
</comment>
<feature type="DNA-binding region" description="H-T-H motif" evidence="2">
    <location>
        <begin position="28"/>
        <end position="47"/>
    </location>
</feature>
<accession>A0A6G4XKM5</accession>
<dbReference type="PANTHER" id="PTHR30055">
    <property type="entry name" value="HTH-TYPE TRANSCRIPTIONAL REGULATOR RUTR"/>
    <property type="match status" value="1"/>
</dbReference>
<dbReference type="Proteomes" id="UP000481109">
    <property type="component" value="Unassembled WGS sequence"/>
</dbReference>
<dbReference type="GO" id="GO:0003700">
    <property type="term" value="F:DNA-binding transcription factor activity"/>
    <property type="evidence" value="ECO:0007669"/>
    <property type="project" value="TreeGrafter"/>
</dbReference>
<dbReference type="Pfam" id="PF17940">
    <property type="entry name" value="TetR_C_31"/>
    <property type="match status" value="1"/>
</dbReference>
<dbReference type="InterPro" id="IPR050109">
    <property type="entry name" value="HTH-type_TetR-like_transc_reg"/>
</dbReference>
<dbReference type="RefSeq" id="WP_165333575.1">
    <property type="nucleotide sequence ID" value="NZ_JAAKZW010000089.1"/>
</dbReference>
<organism evidence="4 5">
    <name type="scientific">Streptomyces mesophilus</name>
    <dbReference type="NCBI Taxonomy" id="1775132"/>
    <lineage>
        <taxon>Bacteria</taxon>
        <taxon>Bacillati</taxon>
        <taxon>Actinomycetota</taxon>
        <taxon>Actinomycetes</taxon>
        <taxon>Kitasatosporales</taxon>
        <taxon>Streptomycetaceae</taxon>
        <taxon>Streptomyces</taxon>
    </lineage>
</organism>
<dbReference type="SUPFAM" id="SSF46689">
    <property type="entry name" value="Homeodomain-like"/>
    <property type="match status" value="1"/>
</dbReference>
<evidence type="ECO:0000313" key="5">
    <source>
        <dbReference type="Proteomes" id="UP000481109"/>
    </source>
</evidence>
<proteinExistence type="predicted"/>
<evidence type="ECO:0000259" key="3">
    <source>
        <dbReference type="PROSITE" id="PS50977"/>
    </source>
</evidence>
<name>A0A6G4XKM5_9ACTN</name>
<dbReference type="PANTHER" id="PTHR30055:SF231">
    <property type="entry name" value="TRANSCRIPTIONAL REGULATORY PROTEIN (PROBABLY DEOR-FAMILY)-RELATED"/>
    <property type="match status" value="1"/>
</dbReference>
<sequence>MRQNAARRTALLDAAIEVLAHEGSRGLTLRAVDTAAQVPKGTATNYFAHRAELLAQVMTRIQERLTPDESQLADTMREKPSADLVATLLKQLLGRMRADRSSWLALMELRLEATRRPELHAELTRFFTAQLDANVGFHLDAGLPGDRVSVVLLYLAMLGLIVDDLTVPDLLAPYPLEDLIEAMVARILPPSDQGGER</sequence>
<evidence type="ECO:0000313" key="4">
    <source>
        <dbReference type="EMBL" id="NGO78119.1"/>
    </source>
</evidence>
<dbReference type="PROSITE" id="PS50977">
    <property type="entry name" value="HTH_TETR_2"/>
    <property type="match status" value="1"/>
</dbReference>
<evidence type="ECO:0000256" key="1">
    <source>
        <dbReference type="ARBA" id="ARBA00023125"/>
    </source>
</evidence>
<dbReference type="InterPro" id="IPR001647">
    <property type="entry name" value="HTH_TetR"/>
</dbReference>